<reference evidence="6 7" key="1">
    <citation type="submission" date="2017-09" db="EMBL/GenBank/DDBJ databases">
        <title>Depth-based differentiation of microbial function through sediment-hosted aquifers and enrichment of novel symbionts in the deep terrestrial subsurface.</title>
        <authorList>
            <person name="Probst A.J."/>
            <person name="Ladd B."/>
            <person name="Jarett J.K."/>
            <person name="Geller-Mcgrath D.E."/>
            <person name="Sieber C.M."/>
            <person name="Emerson J.B."/>
            <person name="Anantharaman K."/>
            <person name="Thomas B.C."/>
            <person name="Malmstrom R."/>
            <person name="Stieglmeier M."/>
            <person name="Klingl A."/>
            <person name="Woyke T."/>
            <person name="Ryan C.M."/>
            <person name="Banfield J.F."/>
        </authorList>
    </citation>
    <scope>NUCLEOTIDE SEQUENCE [LARGE SCALE GENOMIC DNA]</scope>
    <source>
        <strain evidence="6">CG11_big_fil_rev_8_21_14_0_20_42_13</strain>
    </source>
</reference>
<keyword evidence="4" id="KW-0106">Calcium</keyword>
<name>A0A2H0LZM2_9BACT</name>
<keyword evidence="3" id="KW-0479">Metal-binding</keyword>
<dbReference type="SUPFAM" id="SSF69819">
    <property type="entry name" value="MTH1598-like"/>
    <property type="match status" value="1"/>
</dbReference>
<evidence type="ECO:0000256" key="2">
    <source>
        <dbReference type="ARBA" id="ARBA00022694"/>
    </source>
</evidence>
<dbReference type="InterPro" id="IPR036820">
    <property type="entry name" value="Archease_dom_sf"/>
</dbReference>
<evidence type="ECO:0000256" key="1">
    <source>
        <dbReference type="ARBA" id="ARBA00007963"/>
    </source>
</evidence>
<evidence type="ECO:0000256" key="4">
    <source>
        <dbReference type="ARBA" id="ARBA00022837"/>
    </source>
</evidence>
<sequence length="139" mass="15787">MPNYEFLEHTADIGIRLNSRSLQELFKNAALAMFDIIAERKSESGNRGLEKLTLKQEAENKEELLVNWLNELLSLSSVKEIIFTDFKIDKLSETALEAAAFSRPVADFTVNTEIKAATRHELKIEKTGSLWQAEVIFDV</sequence>
<dbReference type="AlphaFoldDB" id="A0A2H0LZM2"/>
<keyword evidence="2" id="KW-0819">tRNA processing</keyword>
<gene>
    <name evidence="6" type="ORF">COV72_01365</name>
</gene>
<comment type="caution">
    <text evidence="6">The sequence shown here is derived from an EMBL/GenBank/DDBJ whole genome shotgun (WGS) entry which is preliminary data.</text>
</comment>
<dbReference type="Proteomes" id="UP000229641">
    <property type="component" value="Unassembled WGS sequence"/>
</dbReference>
<dbReference type="InterPro" id="IPR023572">
    <property type="entry name" value="Archease_dom"/>
</dbReference>
<feature type="domain" description="Archease" evidence="5">
    <location>
        <begin position="4"/>
        <end position="139"/>
    </location>
</feature>
<comment type="similarity">
    <text evidence="1">Belongs to the archease family.</text>
</comment>
<dbReference type="GO" id="GO:0046872">
    <property type="term" value="F:metal ion binding"/>
    <property type="evidence" value="ECO:0007669"/>
    <property type="project" value="UniProtKB-KW"/>
</dbReference>
<dbReference type="PANTHER" id="PTHR12682">
    <property type="entry name" value="ARCHEASE"/>
    <property type="match status" value="1"/>
</dbReference>
<dbReference type="Gene3D" id="3.55.10.10">
    <property type="entry name" value="Archease domain"/>
    <property type="match status" value="1"/>
</dbReference>
<dbReference type="InterPro" id="IPR002804">
    <property type="entry name" value="Archease"/>
</dbReference>
<dbReference type="PANTHER" id="PTHR12682:SF11">
    <property type="entry name" value="PROTEIN ARCHEASE"/>
    <property type="match status" value="1"/>
</dbReference>
<dbReference type="Pfam" id="PF01951">
    <property type="entry name" value="Archease"/>
    <property type="match status" value="1"/>
</dbReference>
<dbReference type="GO" id="GO:0008033">
    <property type="term" value="P:tRNA processing"/>
    <property type="evidence" value="ECO:0007669"/>
    <property type="project" value="UniProtKB-KW"/>
</dbReference>
<evidence type="ECO:0000313" key="6">
    <source>
        <dbReference type="EMBL" id="PIQ89838.1"/>
    </source>
</evidence>
<protein>
    <recommendedName>
        <fullName evidence="5">Archease domain-containing protein</fullName>
    </recommendedName>
</protein>
<organism evidence="6 7">
    <name type="scientific">Candidatus Ghiorseimicrobium undicola</name>
    <dbReference type="NCBI Taxonomy" id="1974746"/>
    <lineage>
        <taxon>Bacteria</taxon>
        <taxon>Pseudomonadati</taxon>
        <taxon>Candidatus Omnitrophota</taxon>
        <taxon>Candidatus Ghiorseimicrobium</taxon>
    </lineage>
</organism>
<dbReference type="EMBL" id="PCWA01000015">
    <property type="protein sequence ID" value="PIQ89838.1"/>
    <property type="molecule type" value="Genomic_DNA"/>
</dbReference>
<accession>A0A2H0LZM2</accession>
<evidence type="ECO:0000256" key="3">
    <source>
        <dbReference type="ARBA" id="ARBA00022723"/>
    </source>
</evidence>
<evidence type="ECO:0000259" key="5">
    <source>
        <dbReference type="Pfam" id="PF01951"/>
    </source>
</evidence>
<proteinExistence type="inferred from homology"/>
<evidence type="ECO:0000313" key="7">
    <source>
        <dbReference type="Proteomes" id="UP000229641"/>
    </source>
</evidence>